<evidence type="ECO:0000313" key="2">
    <source>
        <dbReference type="EMBL" id="OSX73376.1"/>
    </source>
</evidence>
<feature type="compositionally biased region" description="Basic residues" evidence="1">
    <location>
        <begin position="30"/>
        <end position="46"/>
    </location>
</feature>
<sequence length="187" mass="20366">MAANRRVSWPSEPAAEAARWATAGTCPLRPRCRRPQPRPRHRPARRRPPETRRRLALATARVASLPPRAPPSRLRHLFVATTLHAGAAATRIEVIVGPREALADPSPSTTRRARPPPARGVRAATLGATVGVAAATRRRRCDGPRLAWSVDGDGRARRPPSDAFAIAAVTPSGPWRFPSILWCLYLS</sequence>
<keyword evidence="3" id="KW-1185">Reference proteome</keyword>
<dbReference type="AlphaFoldDB" id="A0A1X6NY01"/>
<proteinExistence type="predicted"/>
<accession>A0A1X6NY01</accession>
<evidence type="ECO:0000256" key="1">
    <source>
        <dbReference type="SAM" id="MobiDB-lite"/>
    </source>
</evidence>
<name>A0A1X6NY01_PORUM</name>
<dbReference type="Proteomes" id="UP000218209">
    <property type="component" value="Unassembled WGS sequence"/>
</dbReference>
<organism evidence="2 3">
    <name type="scientific">Porphyra umbilicalis</name>
    <name type="common">Purple laver</name>
    <name type="synonym">Red alga</name>
    <dbReference type="NCBI Taxonomy" id="2786"/>
    <lineage>
        <taxon>Eukaryota</taxon>
        <taxon>Rhodophyta</taxon>
        <taxon>Bangiophyceae</taxon>
        <taxon>Bangiales</taxon>
        <taxon>Bangiaceae</taxon>
        <taxon>Porphyra</taxon>
    </lineage>
</organism>
<protein>
    <submittedName>
        <fullName evidence="2">Uncharacterized protein</fullName>
    </submittedName>
</protein>
<reference evidence="2 3" key="1">
    <citation type="submission" date="2017-03" db="EMBL/GenBank/DDBJ databases">
        <title>WGS assembly of Porphyra umbilicalis.</title>
        <authorList>
            <person name="Brawley S.H."/>
            <person name="Blouin N.A."/>
            <person name="Ficko-Blean E."/>
            <person name="Wheeler G.L."/>
            <person name="Lohr M."/>
            <person name="Goodson H.V."/>
            <person name="Jenkins J.W."/>
            <person name="Blaby-Haas C.E."/>
            <person name="Helliwell K.E."/>
            <person name="Chan C."/>
            <person name="Marriage T."/>
            <person name="Bhattacharya D."/>
            <person name="Klein A.S."/>
            <person name="Badis Y."/>
            <person name="Brodie J."/>
            <person name="Cao Y."/>
            <person name="Collen J."/>
            <person name="Dittami S.M."/>
            <person name="Gachon C.M."/>
            <person name="Green B.R."/>
            <person name="Karpowicz S."/>
            <person name="Kim J.W."/>
            <person name="Kudahl U."/>
            <person name="Lin S."/>
            <person name="Michel G."/>
            <person name="Mittag M."/>
            <person name="Olson B.J."/>
            <person name="Pangilinan J."/>
            <person name="Peng Y."/>
            <person name="Qiu H."/>
            <person name="Shu S."/>
            <person name="Singer J.T."/>
            <person name="Smith A.G."/>
            <person name="Sprecher B.N."/>
            <person name="Wagner V."/>
            <person name="Wang W."/>
            <person name="Wang Z.-Y."/>
            <person name="Yan J."/>
            <person name="Yarish C."/>
            <person name="Zoeuner-Riek S."/>
            <person name="Zhuang Y."/>
            <person name="Zou Y."/>
            <person name="Lindquist E.A."/>
            <person name="Grimwood J."/>
            <person name="Barry K."/>
            <person name="Rokhsar D.S."/>
            <person name="Schmutz J."/>
            <person name="Stiller J.W."/>
            <person name="Grossman A.R."/>
            <person name="Prochnik S.E."/>
        </authorList>
    </citation>
    <scope>NUCLEOTIDE SEQUENCE [LARGE SCALE GENOMIC DNA]</scope>
    <source>
        <strain evidence="2">4086291</strain>
    </source>
</reference>
<feature type="region of interest" description="Disordered" evidence="1">
    <location>
        <begin position="26"/>
        <end position="52"/>
    </location>
</feature>
<gene>
    <name evidence="2" type="ORF">BU14_0353s0020</name>
</gene>
<evidence type="ECO:0000313" key="3">
    <source>
        <dbReference type="Proteomes" id="UP000218209"/>
    </source>
</evidence>
<dbReference type="EMBL" id="KV919000">
    <property type="protein sequence ID" value="OSX73376.1"/>
    <property type="molecule type" value="Genomic_DNA"/>
</dbReference>